<name>M5RIU6_9BACT</name>
<organism evidence="1 2">
    <name type="scientific">Rhodopirellula maiorica SM1</name>
    <dbReference type="NCBI Taxonomy" id="1265738"/>
    <lineage>
        <taxon>Bacteria</taxon>
        <taxon>Pseudomonadati</taxon>
        <taxon>Planctomycetota</taxon>
        <taxon>Planctomycetia</taxon>
        <taxon>Pirellulales</taxon>
        <taxon>Pirellulaceae</taxon>
        <taxon>Novipirellula</taxon>
    </lineage>
</organism>
<dbReference type="PATRIC" id="fig|1265738.3.peg.3940"/>
<protein>
    <submittedName>
        <fullName evidence="1">Uncharacterized protein</fullName>
    </submittedName>
</protein>
<dbReference type="AlphaFoldDB" id="M5RIU6"/>
<evidence type="ECO:0000313" key="1">
    <source>
        <dbReference type="EMBL" id="EMI19126.1"/>
    </source>
</evidence>
<evidence type="ECO:0000313" key="2">
    <source>
        <dbReference type="Proteomes" id="UP000011991"/>
    </source>
</evidence>
<sequence>MPFSEKLSISLPFGTEHEDDKVEDKVQRKFADITRSSLAWGMVAVLAVVLFPQSLYAQSELLQAAGFDSPRIEQLYPADDEESIGELAKLIYRINRLNRSSIEKSLSPETSSSLSGTTITLGQVVAVDGAVVKVQSLNVPTRLVEFLEIRRLDRVTVEIGEQDNPRVVEVMTSGLPATVRRGDRVAGLGVVIEATPRSGDDGAIVDAIAALPLQWFPARPEKAGWQLLADQGVSLGDLSEVASRNRQPLSSEDSELFYSMLAAADRIAELPASERVAAKTVEPIELLKSPEQFTADWLRMEVEVVQVTRISGYRACSD</sequence>
<keyword evidence="2" id="KW-1185">Reference proteome</keyword>
<reference evidence="1 2" key="1">
    <citation type="journal article" date="2013" name="Mar. Genomics">
        <title>Expression of sulfatases in Rhodopirellula baltica and the diversity of sulfatases in the genus Rhodopirellula.</title>
        <authorList>
            <person name="Wegner C.E."/>
            <person name="Richter-Heitmann T."/>
            <person name="Klindworth A."/>
            <person name="Klockow C."/>
            <person name="Richter M."/>
            <person name="Achstetter T."/>
            <person name="Glockner F.O."/>
            <person name="Harder J."/>
        </authorList>
    </citation>
    <scope>NUCLEOTIDE SEQUENCE [LARGE SCALE GENOMIC DNA]</scope>
    <source>
        <strain evidence="1 2">SM1</strain>
    </source>
</reference>
<comment type="caution">
    <text evidence="1">The sequence shown here is derived from an EMBL/GenBank/DDBJ whole genome shotgun (WGS) entry which is preliminary data.</text>
</comment>
<dbReference type="EMBL" id="ANOG01000568">
    <property type="protein sequence ID" value="EMI19126.1"/>
    <property type="molecule type" value="Genomic_DNA"/>
</dbReference>
<gene>
    <name evidence="1" type="ORF">RMSM_03939</name>
</gene>
<accession>M5RIU6</accession>
<proteinExistence type="predicted"/>
<dbReference type="Proteomes" id="UP000011991">
    <property type="component" value="Unassembled WGS sequence"/>
</dbReference>